<dbReference type="Proteomes" id="UP000009026">
    <property type="component" value="Chromosome"/>
</dbReference>
<evidence type="ECO:0000313" key="1">
    <source>
        <dbReference type="EMBL" id="AKQ66482.1"/>
    </source>
</evidence>
<protein>
    <submittedName>
        <fullName evidence="1">Uncharacterized protein</fullName>
    </submittedName>
</protein>
<keyword evidence="2" id="KW-1185">Reference proteome</keyword>
<accession>A0A0H4XEF1</accession>
<dbReference type="AlphaFoldDB" id="A0A0H4XEF1"/>
<dbReference type="EMBL" id="CP012109">
    <property type="protein sequence ID" value="AKQ66482.1"/>
    <property type="molecule type" value="Genomic_DNA"/>
</dbReference>
<proteinExistence type="predicted"/>
<name>A0A0H4XEF1_9BACT</name>
<organism evidence="1 2">
    <name type="scientific">Pseudomyxococcus hansupus</name>
    <dbReference type="NCBI Taxonomy" id="1297742"/>
    <lineage>
        <taxon>Bacteria</taxon>
        <taxon>Pseudomonadati</taxon>
        <taxon>Myxococcota</taxon>
        <taxon>Myxococcia</taxon>
        <taxon>Myxococcales</taxon>
        <taxon>Cystobacterineae</taxon>
        <taxon>Myxococcaceae</taxon>
        <taxon>Pseudomyxococcus</taxon>
    </lineage>
</organism>
<dbReference type="KEGG" id="mym:A176_003394"/>
<gene>
    <name evidence="1" type="ORF">A176_003394</name>
</gene>
<evidence type="ECO:0000313" key="2">
    <source>
        <dbReference type="Proteomes" id="UP000009026"/>
    </source>
</evidence>
<sequence>MHHRLGKVHARNASGCKASHQCPHVSDVDIWLECFVCRARP</sequence>
<reference evidence="1 2" key="1">
    <citation type="journal article" date="2016" name="PLoS ONE">
        <title>Complete Genome Sequence and Comparative Genomics of a Novel Myxobacterium Myxococcus hansupus.</title>
        <authorList>
            <person name="Sharma G."/>
            <person name="Narwani T."/>
            <person name="Subramanian S."/>
        </authorList>
    </citation>
    <scope>NUCLEOTIDE SEQUENCE [LARGE SCALE GENOMIC DNA]</scope>
    <source>
        <strain evidence="2">mixupus</strain>
    </source>
</reference>